<evidence type="ECO:0000256" key="1">
    <source>
        <dbReference type="ARBA" id="ARBA00022670"/>
    </source>
</evidence>
<dbReference type="Pfam" id="PF03732">
    <property type="entry name" value="Retrotrans_gag"/>
    <property type="match status" value="1"/>
</dbReference>
<keyword evidence="6" id="KW-0378">Hydrolase</keyword>
<dbReference type="Pfam" id="PF24626">
    <property type="entry name" value="SH3_Tf2-1"/>
    <property type="match status" value="1"/>
</dbReference>
<dbReference type="Pfam" id="PF13962">
    <property type="entry name" value="PGG"/>
    <property type="match status" value="1"/>
</dbReference>
<organism evidence="14 15">
    <name type="scientific">Arabidopsis suecica</name>
    <name type="common">Swedish thale-cress</name>
    <name type="synonym">Cardaminopsis suecica</name>
    <dbReference type="NCBI Taxonomy" id="45249"/>
    <lineage>
        <taxon>Eukaryota</taxon>
        <taxon>Viridiplantae</taxon>
        <taxon>Streptophyta</taxon>
        <taxon>Embryophyta</taxon>
        <taxon>Tracheophyta</taxon>
        <taxon>Spermatophyta</taxon>
        <taxon>Magnoliopsida</taxon>
        <taxon>eudicotyledons</taxon>
        <taxon>Gunneridae</taxon>
        <taxon>Pentapetalae</taxon>
        <taxon>rosids</taxon>
        <taxon>malvids</taxon>
        <taxon>Brassicales</taxon>
        <taxon>Brassicaceae</taxon>
        <taxon>Camelineae</taxon>
        <taxon>Arabidopsis</taxon>
    </lineage>
</organism>
<evidence type="ECO:0000256" key="7">
    <source>
        <dbReference type="ARBA" id="ARBA00022918"/>
    </source>
</evidence>
<evidence type="ECO:0000259" key="13">
    <source>
        <dbReference type="PROSITE" id="PS50994"/>
    </source>
</evidence>
<keyword evidence="7" id="KW-0695">RNA-directed DNA polymerase</keyword>
<keyword evidence="5" id="KW-0255">Endonuclease</keyword>
<dbReference type="PROSITE" id="PS50297">
    <property type="entry name" value="ANK_REP_REGION"/>
    <property type="match status" value="2"/>
</dbReference>
<evidence type="ECO:0000256" key="5">
    <source>
        <dbReference type="ARBA" id="ARBA00022759"/>
    </source>
</evidence>
<dbReference type="PROSITE" id="PS50088">
    <property type="entry name" value="ANK_REPEAT"/>
    <property type="match status" value="2"/>
</dbReference>
<dbReference type="InterPro" id="IPR002110">
    <property type="entry name" value="Ankyrin_rpt"/>
</dbReference>
<keyword evidence="4" id="KW-0540">Nuclease</keyword>
<keyword evidence="2" id="KW-0808">Transferase</keyword>
<dbReference type="InterPro" id="IPR050951">
    <property type="entry name" value="Retrovirus_Pol_polyprotein"/>
</dbReference>
<keyword evidence="11" id="KW-0472">Membrane</keyword>
<accession>A0A8T2EC66</accession>
<dbReference type="FunFam" id="1.25.40.20:FF:000613">
    <property type="entry name" value="Ankyrin repeat family protein"/>
    <property type="match status" value="1"/>
</dbReference>
<evidence type="ECO:0000256" key="11">
    <source>
        <dbReference type="SAM" id="Phobius"/>
    </source>
</evidence>
<dbReference type="CDD" id="cd01647">
    <property type="entry name" value="RT_LTR"/>
    <property type="match status" value="1"/>
</dbReference>
<feature type="domain" description="Integrase catalytic" evidence="13">
    <location>
        <begin position="1043"/>
        <end position="1207"/>
    </location>
</feature>
<dbReference type="Pfam" id="PF00078">
    <property type="entry name" value="RVT_1"/>
    <property type="match status" value="1"/>
</dbReference>
<keyword evidence="8" id="KW-0511">Multifunctional enzyme</keyword>
<dbReference type="InterPro" id="IPR000477">
    <property type="entry name" value="RT_dom"/>
</dbReference>
<dbReference type="PROSITE" id="PS50994">
    <property type="entry name" value="INTEGRASE"/>
    <property type="match status" value="1"/>
</dbReference>
<dbReference type="OrthoDB" id="1100482at2759"/>
<dbReference type="Pfam" id="PF12796">
    <property type="entry name" value="Ank_2"/>
    <property type="match status" value="2"/>
</dbReference>
<feature type="region of interest" description="Disordered" evidence="10">
    <location>
        <begin position="1"/>
        <end position="25"/>
    </location>
</feature>
<keyword evidence="15" id="KW-1185">Reference proteome</keyword>
<feature type="repeat" description="ANK" evidence="9">
    <location>
        <begin position="1690"/>
        <end position="1713"/>
    </location>
</feature>
<evidence type="ECO:0000256" key="3">
    <source>
        <dbReference type="ARBA" id="ARBA00022695"/>
    </source>
</evidence>
<keyword evidence="1" id="KW-0645">Protease</keyword>
<dbReference type="FunFam" id="3.30.70.270:FF:000020">
    <property type="entry name" value="Transposon Tf2-6 polyprotein-like Protein"/>
    <property type="match status" value="1"/>
</dbReference>
<feature type="transmembrane region" description="Helical" evidence="11">
    <location>
        <begin position="1925"/>
        <end position="1946"/>
    </location>
</feature>
<dbReference type="InterPro" id="IPR041577">
    <property type="entry name" value="RT_RNaseH_2"/>
</dbReference>
<dbReference type="GO" id="GO:0003964">
    <property type="term" value="F:RNA-directed DNA polymerase activity"/>
    <property type="evidence" value="ECO:0007669"/>
    <property type="project" value="UniProtKB-KW"/>
</dbReference>
<dbReference type="InterPro" id="IPR056924">
    <property type="entry name" value="SH3_Tf2-1"/>
</dbReference>
<evidence type="ECO:0000256" key="9">
    <source>
        <dbReference type="PROSITE-ProRule" id="PRU00023"/>
    </source>
</evidence>
<feature type="transmembrane region" description="Helical" evidence="11">
    <location>
        <begin position="1858"/>
        <end position="1882"/>
    </location>
</feature>
<dbReference type="GO" id="GO:0015074">
    <property type="term" value="P:DNA integration"/>
    <property type="evidence" value="ECO:0007669"/>
    <property type="project" value="InterPro"/>
</dbReference>
<reference evidence="14 15" key="1">
    <citation type="submission" date="2020-12" db="EMBL/GenBank/DDBJ databases">
        <title>Concerted genomic and epigenomic changes stabilize Arabidopsis allopolyploids.</title>
        <authorList>
            <person name="Chen Z."/>
        </authorList>
    </citation>
    <scope>NUCLEOTIDE SEQUENCE [LARGE SCALE GENOMIC DNA]</scope>
    <source>
        <strain evidence="14">As9502</strain>
        <tissue evidence="14">Leaf</tissue>
    </source>
</reference>
<name>A0A8T2EC66_ARASU</name>
<dbReference type="InterPro" id="IPR001584">
    <property type="entry name" value="Integrase_cat-core"/>
</dbReference>
<keyword evidence="3" id="KW-0548">Nucleotidyltransferase</keyword>
<dbReference type="Proteomes" id="UP000694251">
    <property type="component" value="Chromosome 4"/>
</dbReference>
<dbReference type="PANTHER" id="PTHR37984:SF5">
    <property type="entry name" value="PROTEIN NYNRIN-LIKE"/>
    <property type="match status" value="1"/>
</dbReference>
<evidence type="ECO:0000256" key="4">
    <source>
        <dbReference type="ARBA" id="ARBA00022722"/>
    </source>
</evidence>
<dbReference type="CDD" id="cd00303">
    <property type="entry name" value="retropepsin_like"/>
    <property type="match status" value="1"/>
</dbReference>
<keyword evidence="11" id="KW-1133">Transmembrane helix</keyword>
<protein>
    <submittedName>
        <fullName evidence="14">Integrase catalytic core</fullName>
    </submittedName>
</protein>
<dbReference type="GO" id="GO:0004519">
    <property type="term" value="F:endonuclease activity"/>
    <property type="evidence" value="ECO:0007669"/>
    <property type="project" value="UniProtKB-KW"/>
</dbReference>
<dbReference type="FunFam" id="3.10.10.10:FF:000007">
    <property type="entry name" value="Retrovirus-related Pol polyprotein from transposon 17.6-like Protein"/>
    <property type="match status" value="1"/>
</dbReference>
<dbReference type="Pfam" id="PF17919">
    <property type="entry name" value="RT_RNaseH_2"/>
    <property type="match status" value="1"/>
</dbReference>
<dbReference type="GO" id="GO:0006508">
    <property type="term" value="P:proteolysis"/>
    <property type="evidence" value="ECO:0007669"/>
    <property type="project" value="UniProtKB-KW"/>
</dbReference>
<sequence length="1984" mass="222638">MMVVQTRSKAVESALDDSQERSEVVEEPIGARLEEMFKRTQTLEISVAEQNKNIAEVLTIVRMLPKQHASSSGKQVADSTFPVTSAFMGHCDDGSDASLGYRSTQNHPQPYSSITRIGKVDFPRFDGSQIRDWVFKVEEFFEIDFTPADMKVRMAAIHFDGRASTWHHNMLQTPGPKRWLRDWYVYKSLIMERFEDVLDDPVAELKRLQETSGIEDYHEKFELIKTRVNLNEEYLVSTYLAGLRLETQMHVRMFDPQSIRQCLVLGRLYEKAHPPHKQPYGGTYTKQVPKKEFKEPTQQLTPYDQRMPPRKLLSQAELSERGAKGLCFQCDEKYTPDHYLKHKKTQIYILEVEDDVEESDMDISTEQPLVVHEENNRPQASVSAVSGVADYTTMKVRGYHEKRVIFVLLDTGSTHNFMDPKTAELLGVRVTHAGCSTVSVADGSQLGVQGKVDKFKWEFHGTKFQADFMIIPLGNCDVVLGVQWLVTLGDITLNLKKLEMSFVTDNTRVRLHGIKQGSFREVKTLKFNQKQESQVQISMICANTMIAEPDIQLCAIQGNASNQTSLPAITQLQEEFSDIFAEPTELPPFRENHNHKIPVKEGVDPINQRPYRYAIHQKNEIDKMVEEMLTKGIIQPSSSPYASPVVLVKKKDGTWRLCVDYRGLNGVTIKNRFPIPLIEDLMDELGGAVIFSKIDLRAGYHQVRMDPTDICKTAFKTHCGHFEYVVMPFGLTNAPASFQGLMNDVFRKFLRKFVLIFFDDILIYSSSMEEHLQHLRLVFQTMREHSLFAKESKCEFATDKVEYLGHYIAANGVSTDPNKIQAVADWPIPQTLKQLRGFLGLAGYYRRFVKTFGTIARPLTLLTKKDAFEWSTEASAAFQVLKSALCHAPVLALPLFDKPFIVETDACTQGIGAGKENVAADALSRVEGAEVLHMAMSVLECDLLKDIQKHYETDLELKSLITALQADPTAKKHFSWVQSVLRRKSKIVVPNDVGLRNSILQWMHCSGSGGHSGRDATYQKAYIRSCSVCQQCKYDTTASPGLLQPLPIPDTIWTDISMDFIDGLPLSFGKSVIFVVVDRLTKAAQFMAIAHPYTAMSVAQVFMDNVFKLHGCPKSIVSDRDTVFLSNFWTVLFALQGVELKFSSAYHPQSDGQTEVVNRCLETYLRCMCSDKPHLWSRWLALAEFWYNTTFHTATQMSPFEEVYGQAPPIHLPYLPGSMVMRSNQKLAPKYYGPYKVIDRCGKVAYKLLLPSNSMIHPVFHVSQLKAMVGNVLTSTQLPSIISNVLIKEPAVIVERKMVKRQGKAATMVLVQWTSESEAEATWEYLFDLQRKFPSFEPCGQGDHYTEQIEMDSSEAHLDRIEAQRSTDVSHDQEKKKYFPMNLINKVASKLCSRGGHGATPPTGDNKSGLEFLNNLKLSDLFDLPSENVQMNTEVFSGLSDGDKECLDKLKSHGTAMACLKSDRGDSVLHLAARWGHLELVKNIISECPCLVLELNSKNQIPLHVAAHAGHSAIVEALVASVTFFSDRLAEEDRERLNPYVLRDKYGNTALHLAIEGRYMEMAASLVNVNQNASFLENNEGISSLYMAVEAGDVTLVKEILKTAGNNDLEGRNSNLDSKLEGRKHLVHVALNARSTGVLDVILNEYPSLEDERDEEGRTCLSFAASIGFYKGVCNLLDRSTKNVYVCDEDGSFPIHMAAENGHIRIVKEILKRCPHSKHMLNKLGQNVLHIAAKIGEHNLVKSLMRSDDTKHLGVGQDVDARGIAESVLKPNYIFHERLTLAFLLDAHAFRGCGSVKSLTKPSEPLDHEKSRDYVNTLLLVAALVATMTFAAGFTIPGGFNSSAPHLGRATLTTDPNLFFFLLFDILAMQTSVASICTLIWAQLGDPSLVSSSLNVALPLLLFSLLCMPLAFLCGVVTAVGHVKWFVVIISLISAFFFYWATSILAPPRHATAIKRFSRVMCLSRSLYVLSRVGVRISIGPFNS</sequence>
<dbReference type="SMART" id="SM00248">
    <property type="entry name" value="ANK"/>
    <property type="match status" value="9"/>
</dbReference>
<dbReference type="EMBL" id="JAEFBJ010000004">
    <property type="protein sequence ID" value="KAG7619583.1"/>
    <property type="molecule type" value="Genomic_DNA"/>
</dbReference>
<evidence type="ECO:0000256" key="6">
    <source>
        <dbReference type="ARBA" id="ARBA00022801"/>
    </source>
</evidence>
<evidence type="ECO:0000256" key="2">
    <source>
        <dbReference type="ARBA" id="ARBA00022679"/>
    </source>
</evidence>
<feature type="transmembrane region" description="Helical" evidence="11">
    <location>
        <begin position="1818"/>
        <end position="1838"/>
    </location>
</feature>
<dbReference type="PANTHER" id="PTHR37984">
    <property type="entry name" value="PROTEIN CBG26694"/>
    <property type="match status" value="1"/>
</dbReference>
<dbReference type="Pfam" id="PF13650">
    <property type="entry name" value="Asp_protease_2"/>
    <property type="match status" value="1"/>
</dbReference>
<dbReference type="InterPro" id="IPR005162">
    <property type="entry name" value="Retrotrans_gag_dom"/>
</dbReference>
<evidence type="ECO:0000256" key="10">
    <source>
        <dbReference type="SAM" id="MobiDB-lite"/>
    </source>
</evidence>
<evidence type="ECO:0000313" key="15">
    <source>
        <dbReference type="Proteomes" id="UP000694251"/>
    </source>
</evidence>
<keyword evidence="11" id="KW-0812">Transmembrane</keyword>
<dbReference type="PROSITE" id="PS50878">
    <property type="entry name" value="RT_POL"/>
    <property type="match status" value="1"/>
</dbReference>
<keyword evidence="9" id="KW-0040">ANK repeat</keyword>
<feature type="transmembrane region" description="Helical" evidence="11">
    <location>
        <begin position="1894"/>
        <end position="1919"/>
    </location>
</feature>
<dbReference type="GO" id="GO:0008233">
    <property type="term" value="F:peptidase activity"/>
    <property type="evidence" value="ECO:0007669"/>
    <property type="project" value="UniProtKB-KW"/>
</dbReference>
<comment type="caution">
    <text evidence="14">The sequence shown here is derived from an EMBL/GenBank/DDBJ whole genome shotgun (WGS) entry which is preliminary data.</text>
</comment>
<feature type="domain" description="Reverse transcriptase" evidence="12">
    <location>
        <begin position="629"/>
        <end position="808"/>
    </location>
</feature>
<feature type="repeat" description="ANK" evidence="9">
    <location>
        <begin position="1464"/>
        <end position="1486"/>
    </location>
</feature>
<evidence type="ECO:0000313" key="14">
    <source>
        <dbReference type="EMBL" id="KAG7619583.1"/>
    </source>
</evidence>
<dbReference type="InterPro" id="IPR026961">
    <property type="entry name" value="PGG_dom"/>
</dbReference>
<proteinExistence type="predicted"/>
<evidence type="ECO:0000256" key="8">
    <source>
        <dbReference type="ARBA" id="ARBA00023268"/>
    </source>
</evidence>
<gene>
    <name evidence="14" type="ORF">ISN44_As04g004740</name>
</gene>
<evidence type="ECO:0000259" key="12">
    <source>
        <dbReference type="PROSITE" id="PS50878"/>
    </source>
</evidence>